<dbReference type="HOGENOM" id="CLU_154717_1_1_1"/>
<dbReference type="GeneID" id="8440595"/>
<feature type="transmembrane region" description="Helical" evidence="6">
    <location>
        <begin position="49"/>
        <end position="66"/>
    </location>
</feature>
<dbReference type="PANTHER" id="PTHR31792:SF3">
    <property type="entry name" value="VACUOLAR ATPASE ASSEMBLY INTEGRAL MEMBRANE PROTEIN VMA21"/>
    <property type="match status" value="1"/>
</dbReference>
<dbReference type="HAMAP" id="MF_03058">
    <property type="entry name" value="VMA21"/>
    <property type="match status" value="1"/>
</dbReference>
<dbReference type="RefSeq" id="XP_002582875.1">
    <property type="nucleotide sequence ID" value="XM_002582829.1"/>
</dbReference>
<dbReference type="GO" id="GO:0070072">
    <property type="term" value="P:vacuolar proton-transporting V-type ATPase complex assembly"/>
    <property type="evidence" value="ECO:0007669"/>
    <property type="project" value="UniProtKB-UniRule"/>
</dbReference>
<keyword evidence="2 6" id="KW-0256">Endoplasmic reticulum</keyword>
<evidence type="ECO:0000256" key="3">
    <source>
        <dbReference type="ARBA" id="ARBA00022989"/>
    </source>
</evidence>
<keyword evidence="9" id="KW-1185">Reference proteome</keyword>
<dbReference type="PANTHER" id="PTHR31792">
    <property type="entry name" value="VACUOLAR ATPASE ASSEMBLY INTEGRAL MEMBRANE PROTEIN VMA21"/>
    <property type="match status" value="1"/>
</dbReference>
<keyword evidence="4 6" id="KW-0472">Membrane</keyword>
<comment type="function">
    <text evidence="6">Required for the assembly of the V0 complex of the vacuolar ATPase (V-ATPase) in the endoplasmic reticulum.</text>
</comment>
<dbReference type="VEuPathDB" id="FungiDB:UREG_07648"/>
<organism evidence="8 9">
    <name type="scientific">Uncinocarpus reesii (strain UAMH 1704)</name>
    <dbReference type="NCBI Taxonomy" id="336963"/>
    <lineage>
        <taxon>Eukaryota</taxon>
        <taxon>Fungi</taxon>
        <taxon>Dikarya</taxon>
        <taxon>Ascomycota</taxon>
        <taxon>Pezizomycotina</taxon>
        <taxon>Eurotiomycetes</taxon>
        <taxon>Eurotiomycetidae</taxon>
        <taxon>Onygenales</taxon>
        <taxon>Onygenaceae</taxon>
        <taxon>Uncinocarpus</taxon>
    </lineage>
</organism>
<dbReference type="InParanoid" id="C4JZP7"/>
<feature type="region of interest" description="Disordered" evidence="7">
    <location>
        <begin position="1"/>
        <end position="26"/>
    </location>
</feature>
<keyword evidence="3 6" id="KW-1133">Transmembrane helix</keyword>
<dbReference type="FunCoup" id="C4JZP7">
    <property type="interactions" value="43"/>
</dbReference>
<dbReference type="OMA" id="AMKEDQT"/>
<dbReference type="AlphaFoldDB" id="C4JZP7"/>
<dbReference type="Pfam" id="PF09446">
    <property type="entry name" value="VMA21"/>
    <property type="match status" value="1"/>
</dbReference>
<sequence length="119" mass="13181">MAARRNPAQEASSPAQPAPAQQQPQFRQAREVIQLQDLPGYPQQVLTKLIAYAVAVVVLPISAYFYSVNNLFDGDTTYAGAMAAITANLVLFSYIVLALREDKGDRQKLQQAEEEKKKK</sequence>
<comment type="caution">
    <text evidence="6">Lacks conserved residue(s) required for the propagation of feature annotation.</text>
</comment>
<evidence type="ECO:0000256" key="4">
    <source>
        <dbReference type="ARBA" id="ARBA00023136"/>
    </source>
</evidence>
<keyword evidence="1 6" id="KW-0812">Transmembrane</keyword>
<evidence type="ECO:0000313" key="8">
    <source>
        <dbReference type="EMBL" id="EEP82783.1"/>
    </source>
</evidence>
<gene>
    <name evidence="8" type="ORF">UREG_07648</name>
</gene>
<evidence type="ECO:0000256" key="2">
    <source>
        <dbReference type="ARBA" id="ARBA00022824"/>
    </source>
</evidence>
<dbReference type="OrthoDB" id="160405at2759"/>
<dbReference type="Proteomes" id="UP000002058">
    <property type="component" value="Unassembled WGS sequence"/>
</dbReference>
<dbReference type="KEGG" id="ure:UREG_07648"/>
<evidence type="ECO:0000256" key="7">
    <source>
        <dbReference type="SAM" id="MobiDB-lite"/>
    </source>
</evidence>
<dbReference type="STRING" id="336963.C4JZP7"/>
<dbReference type="GO" id="GO:0012507">
    <property type="term" value="C:ER to Golgi transport vesicle membrane"/>
    <property type="evidence" value="ECO:0007669"/>
    <property type="project" value="UniProtKB-SubCell"/>
</dbReference>
<comment type="subcellular location">
    <subcellularLocation>
        <location evidence="6">Endoplasmic reticulum membrane</location>
        <topology evidence="6">Multi-pass membrane protein</topology>
    </subcellularLocation>
    <subcellularLocation>
        <location evidence="6">Endoplasmic reticulum-Golgi intermediate compartment membrane</location>
        <topology evidence="6">Multi-pass membrane protein</topology>
    </subcellularLocation>
    <subcellularLocation>
        <location evidence="6">Cytoplasmic vesicle</location>
        <location evidence="6">COPII-coated vesicle membrane</location>
        <topology evidence="6">Multi-pass membrane protein</topology>
    </subcellularLocation>
</comment>
<evidence type="ECO:0000313" key="9">
    <source>
        <dbReference type="Proteomes" id="UP000002058"/>
    </source>
</evidence>
<keyword evidence="5 6" id="KW-0968">Cytoplasmic vesicle</keyword>
<reference evidence="9" key="1">
    <citation type="journal article" date="2009" name="Genome Res.">
        <title>Comparative genomic analyses of the human fungal pathogens Coccidioides and their relatives.</title>
        <authorList>
            <person name="Sharpton T.J."/>
            <person name="Stajich J.E."/>
            <person name="Rounsley S.D."/>
            <person name="Gardner M.J."/>
            <person name="Wortman J.R."/>
            <person name="Jordar V.S."/>
            <person name="Maiti R."/>
            <person name="Kodira C.D."/>
            <person name="Neafsey D.E."/>
            <person name="Zeng Q."/>
            <person name="Hung C.-Y."/>
            <person name="McMahan C."/>
            <person name="Muszewska A."/>
            <person name="Grynberg M."/>
            <person name="Mandel M.A."/>
            <person name="Kellner E.M."/>
            <person name="Barker B.M."/>
            <person name="Galgiani J.N."/>
            <person name="Orbach M.J."/>
            <person name="Kirkland T.N."/>
            <person name="Cole G.T."/>
            <person name="Henn M.R."/>
            <person name="Birren B.W."/>
            <person name="Taylor J.W."/>
        </authorList>
    </citation>
    <scope>NUCLEOTIDE SEQUENCE [LARGE SCALE GENOMIC DNA]</scope>
    <source>
        <strain evidence="9">UAMH 1704</strain>
    </source>
</reference>
<protein>
    <submittedName>
        <fullName evidence="8">Uncharacterized protein</fullName>
    </submittedName>
</protein>
<comment type="similarity">
    <text evidence="6">Belongs to the VMA21 family.</text>
</comment>
<feature type="transmembrane region" description="Helical" evidence="6">
    <location>
        <begin position="78"/>
        <end position="99"/>
    </location>
</feature>
<dbReference type="eggNOG" id="ENOG502SBNA">
    <property type="taxonomic scope" value="Eukaryota"/>
</dbReference>
<feature type="compositionally biased region" description="Low complexity" evidence="7">
    <location>
        <begin position="8"/>
        <end position="26"/>
    </location>
</feature>
<dbReference type="GO" id="GO:0005789">
    <property type="term" value="C:endoplasmic reticulum membrane"/>
    <property type="evidence" value="ECO:0007669"/>
    <property type="project" value="UniProtKB-SubCell"/>
</dbReference>
<dbReference type="InterPro" id="IPR019013">
    <property type="entry name" value="Vma21"/>
</dbReference>
<evidence type="ECO:0000256" key="5">
    <source>
        <dbReference type="ARBA" id="ARBA00023329"/>
    </source>
</evidence>
<dbReference type="EMBL" id="CH476619">
    <property type="protein sequence ID" value="EEP82783.1"/>
    <property type="molecule type" value="Genomic_DNA"/>
</dbReference>
<name>C4JZP7_UNCRE</name>
<evidence type="ECO:0000256" key="1">
    <source>
        <dbReference type="ARBA" id="ARBA00022692"/>
    </source>
</evidence>
<accession>C4JZP7</accession>
<evidence type="ECO:0000256" key="6">
    <source>
        <dbReference type="HAMAP-Rule" id="MF_03058"/>
    </source>
</evidence>
<dbReference type="GO" id="GO:0033116">
    <property type="term" value="C:endoplasmic reticulum-Golgi intermediate compartment membrane"/>
    <property type="evidence" value="ECO:0007669"/>
    <property type="project" value="UniProtKB-SubCell"/>
</dbReference>
<proteinExistence type="inferred from homology"/>